<feature type="compositionally biased region" description="Basic and acidic residues" evidence="8">
    <location>
        <begin position="112"/>
        <end position="121"/>
    </location>
</feature>
<dbReference type="InterPro" id="IPR050330">
    <property type="entry name" value="Bact_OuterMem_StrucFunc"/>
</dbReference>
<dbReference type="PROSITE" id="PS51123">
    <property type="entry name" value="OMPA_2"/>
    <property type="match status" value="1"/>
</dbReference>
<evidence type="ECO:0000256" key="6">
    <source>
        <dbReference type="ARBA" id="ARBA00023136"/>
    </source>
</evidence>
<evidence type="ECO:0000313" key="11">
    <source>
        <dbReference type="EMBL" id="RKQ92382.1"/>
    </source>
</evidence>
<feature type="domain" description="OmpA-like" evidence="10">
    <location>
        <begin position="151"/>
        <end position="272"/>
    </location>
</feature>
<keyword evidence="4 9" id="KW-0812">Transmembrane</keyword>
<keyword evidence="6 7" id="KW-0472">Membrane</keyword>
<evidence type="ECO:0000256" key="1">
    <source>
        <dbReference type="ARBA" id="ARBA00004162"/>
    </source>
</evidence>
<dbReference type="GO" id="GO:0005886">
    <property type="term" value="C:plasma membrane"/>
    <property type="evidence" value="ECO:0007669"/>
    <property type="project" value="UniProtKB-SubCell"/>
</dbReference>
<dbReference type="PANTHER" id="PTHR30329">
    <property type="entry name" value="STATOR ELEMENT OF FLAGELLAR MOTOR COMPLEX"/>
    <property type="match status" value="1"/>
</dbReference>
<evidence type="ECO:0000256" key="3">
    <source>
        <dbReference type="ARBA" id="ARBA00022475"/>
    </source>
</evidence>
<name>A0A660LBK1_9ACTN</name>
<accession>A0A660LBK1</accession>
<dbReference type="Proteomes" id="UP000278962">
    <property type="component" value="Unassembled WGS sequence"/>
</dbReference>
<evidence type="ECO:0000256" key="4">
    <source>
        <dbReference type="ARBA" id="ARBA00022692"/>
    </source>
</evidence>
<dbReference type="InterPro" id="IPR025713">
    <property type="entry name" value="MotB-like_N_dom"/>
</dbReference>
<evidence type="ECO:0000256" key="9">
    <source>
        <dbReference type="SAM" id="Phobius"/>
    </source>
</evidence>
<dbReference type="AlphaFoldDB" id="A0A660LBK1"/>
<gene>
    <name evidence="11" type="ORF">C8N24_2228</name>
</gene>
<comment type="caution">
    <text evidence="11">The sequence shown here is derived from an EMBL/GenBank/DDBJ whole genome shotgun (WGS) entry which is preliminary data.</text>
</comment>
<comment type="subcellular location">
    <subcellularLocation>
        <location evidence="1">Cell membrane</location>
        <topology evidence="1">Single-pass membrane protein</topology>
    </subcellularLocation>
</comment>
<dbReference type="Gene3D" id="3.30.1330.60">
    <property type="entry name" value="OmpA-like domain"/>
    <property type="match status" value="1"/>
</dbReference>
<evidence type="ECO:0000256" key="7">
    <source>
        <dbReference type="PROSITE-ProRule" id="PRU00473"/>
    </source>
</evidence>
<feature type="transmembrane region" description="Helical" evidence="9">
    <location>
        <begin position="21"/>
        <end position="43"/>
    </location>
</feature>
<evidence type="ECO:0000256" key="2">
    <source>
        <dbReference type="ARBA" id="ARBA00008914"/>
    </source>
</evidence>
<dbReference type="RefSeq" id="WP_121250083.1">
    <property type="nucleotide sequence ID" value="NZ_RBIL01000001.1"/>
</dbReference>
<evidence type="ECO:0000256" key="8">
    <source>
        <dbReference type="SAM" id="MobiDB-lite"/>
    </source>
</evidence>
<proteinExistence type="inferred from homology"/>
<dbReference type="EMBL" id="RBIL01000001">
    <property type="protein sequence ID" value="RKQ92382.1"/>
    <property type="molecule type" value="Genomic_DNA"/>
</dbReference>
<keyword evidence="3" id="KW-1003">Cell membrane</keyword>
<dbReference type="InterPro" id="IPR006665">
    <property type="entry name" value="OmpA-like"/>
</dbReference>
<protein>
    <submittedName>
        <fullName evidence="11">Chemotaxis protein MotB</fullName>
    </submittedName>
</protein>
<dbReference type="OrthoDB" id="9815217at2"/>
<evidence type="ECO:0000313" key="12">
    <source>
        <dbReference type="Proteomes" id="UP000278962"/>
    </source>
</evidence>
<dbReference type="CDD" id="cd07185">
    <property type="entry name" value="OmpA_C-like"/>
    <property type="match status" value="1"/>
</dbReference>
<dbReference type="Pfam" id="PF13677">
    <property type="entry name" value="MotB_plug"/>
    <property type="match status" value="1"/>
</dbReference>
<evidence type="ECO:0000256" key="5">
    <source>
        <dbReference type="ARBA" id="ARBA00022989"/>
    </source>
</evidence>
<reference evidence="11 12" key="1">
    <citation type="submission" date="2018-10" db="EMBL/GenBank/DDBJ databases">
        <title>Genomic Encyclopedia of Archaeal and Bacterial Type Strains, Phase II (KMG-II): from individual species to whole genera.</title>
        <authorList>
            <person name="Goeker M."/>
        </authorList>
    </citation>
    <scope>NUCLEOTIDE SEQUENCE [LARGE SCALE GENOMIC DNA]</scope>
    <source>
        <strain evidence="11 12">DSM 14954</strain>
    </source>
</reference>
<comment type="similarity">
    <text evidence="2">Belongs to the MotB family.</text>
</comment>
<sequence length="283" mass="31171">MAGHRKHKGGHHEEEHENEERWLVSFADMMTLLFALFMVLFSISSVNTSKFEALQKSLNDAFSGAVLDGGKSMLNSGSDADDTEQSSVQPPLPSLRPLTEIQPTTSKQTAAEAEKKAKQEEQDFRALKRRIDKLSQQAGLKGKVNVTIRRRGLVIQLLTDKVFFDSGSAQLKPYAKKLVDKIAVVVGDEREHPIVVEGHTDSQPISGSQYPSNWELSGARAGAVIRDFVQNGVLARRVSGGMYANQEPIDTNSTPDGRAKNRRVEIVLSRINSPVPTDTESHP</sequence>
<keyword evidence="5 9" id="KW-1133">Transmembrane helix</keyword>
<organism evidence="11 12">
    <name type="scientific">Solirubrobacter pauli</name>
    <dbReference type="NCBI Taxonomy" id="166793"/>
    <lineage>
        <taxon>Bacteria</taxon>
        <taxon>Bacillati</taxon>
        <taxon>Actinomycetota</taxon>
        <taxon>Thermoleophilia</taxon>
        <taxon>Solirubrobacterales</taxon>
        <taxon>Solirubrobacteraceae</taxon>
        <taxon>Solirubrobacter</taxon>
    </lineage>
</organism>
<dbReference type="PANTHER" id="PTHR30329:SF21">
    <property type="entry name" value="LIPOPROTEIN YIAD-RELATED"/>
    <property type="match status" value="1"/>
</dbReference>
<keyword evidence="12" id="KW-1185">Reference proteome</keyword>
<evidence type="ECO:0000259" key="10">
    <source>
        <dbReference type="PROSITE" id="PS51123"/>
    </source>
</evidence>
<dbReference type="InterPro" id="IPR036737">
    <property type="entry name" value="OmpA-like_sf"/>
</dbReference>
<feature type="region of interest" description="Disordered" evidence="8">
    <location>
        <begin position="73"/>
        <end position="121"/>
    </location>
</feature>
<dbReference type="SUPFAM" id="SSF103088">
    <property type="entry name" value="OmpA-like"/>
    <property type="match status" value="1"/>
</dbReference>
<dbReference type="Pfam" id="PF00691">
    <property type="entry name" value="OmpA"/>
    <property type="match status" value="1"/>
</dbReference>